<dbReference type="PANTHER" id="PTHR32060:SF30">
    <property type="entry name" value="CARBOXY-TERMINAL PROCESSING PROTEASE CTPA"/>
    <property type="match status" value="1"/>
</dbReference>
<dbReference type="GO" id="GO:0030288">
    <property type="term" value="C:outer membrane-bounded periplasmic space"/>
    <property type="evidence" value="ECO:0007669"/>
    <property type="project" value="TreeGrafter"/>
</dbReference>
<evidence type="ECO:0000313" key="9">
    <source>
        <dbReference type="Proteomes" id="UP000014113"/>
    </source>
</evidence>
<dbReference type="PATRIC" id="fig|1121865.3.peg.270"/>
<dbReference type="GO" id="GO:0008236">
    <property type="term" value="F:serine-type peptidase activity"/>
    <property type="evidence" value="ECO:0007669"/>
    <property type="project" value="UniProtKB-KW"/>
</dbReference>
<dbReference type="InterPro" id="IPR005151">
    <property type="entry name" value="Tail-specific_protease"/>
</dbReference>
<dbReference type="SMART" id="SM00228">
    <property type="entry name" value="PDZ"/>
    <property type="match status" value="1"/>
</dbReference>
<dbReference type="SUPFAM" id="SSF50156">
    <property type="entry name" value="PDZ domain-like"/>
    <property type="match status" value="1"/>
</dbReference>
<evidence type="ECO:0000259" key="7">
    <source>
        <dbReference type="PROSITE" id="PS50106"/>
    </source>
</evidence>
<keyword evidence="6" id="KW-0812">Transmembrane</keyword>
<dbReference type="OrthoDB" id="9812068at2"/>
<dbReference type="GO" id="GO:0006508">
    <property type="term" value="P:proteolysis"/>
    <property type="evidence" value="ECO:0007669"/>
    <property type="project" value="UniProtKB-KW"/>
</dbReference>
<dbReference type="GO" id="GO:0007165">
    <property type="term" value="P:signal transduction"/>
    <property type="evidence" value="ECO:0007669"/>
    <property type="project" value="TreeGrafter"/>
</dbReference>
<dbReference type="PROSITE" id="PS50106">
    <property type="entry name" value="PDZ"/>
    <property type="match status" value="1"/>
</dbReference>
<reference evidence="8 9" key="1">
    <citation type="submission" date="2013-03" db="EMBL/GenBank/DDBJ databases">
        <title>The Genome Sequence of Enterococcus columbae ATCC_51263 (PacBio/Illumina hybrid assembly).</title>
        <authorList>
            <consortium name="The Broad Institute Genomics Platform"/>
            <consortium name="The Broad Institute Genome Sequencing Center for Infectious Disease"/>
            <person name="Earl A."/>
            <person name="Russ C."/>
            <person name="Gilmore M."/>
            <person name="Surin D."/>
            <person name="Walker B."/>
            <person name="Young S."/>
            <person name="Zeng Q."/>
            <person name="Gargeya S."/>
            <person name="Fitzgerald M."/>
            <person name="Haas B."/>
            <person name="Abouelleil A."/>
            <person name="Allen A.W."/>
            <person name="Alvarado L."/>
            <person name="Arachchi H.M."/>
            <person name="Berlin A.M."/>
            <person name="Chapman S.B."/>
            <person name="Gainer-Dewar J."/>
            <person name="Goldberg J."/>
            <person name="Griggs A."/>
            <person name="Gujja S."/>
            <person name="Hansen M."/>
            <person name="Howarth C."/>
            <person name="Imamovic A."/>
            <person name="Ireland A."/>
            <person name="Larimer J."/>
            <person name="McCowan C."/>
            <person name="Murphy C."/>
            <person name="Pearson M."/>
            <person name="Poon T.W."/>
            <person name="Priest M."/>
            <person name="Roberts A."/>
            <person name="Saif S."/>
            <person name="Shea T."/>
            <person name="Sisk P."/>
            <person name="Sykes S."/>
            <person name="Wortman J."/>
            <person name="Nusbaum C."/>
            <person name="Birren B."/>
        </authorList>
    </citation>
    <scope>NUCLEOTIDE SEQUENCE [LARGE SCALE GENOMIC DNA]</scope>
    <source>
        <strain evidence="8 9">ATCC 51263</strain>
    </source>
</reference>
<keyword evidence="2 5" id="KW-0645">Protease</keyword>
<evidence type="ECO:0000256" key="1">
    <source>
        <dbReference type="ARBA" id="ARBA00009179"/>
    </source>
</evidence>
<dbReference type="SUPFAM" id="SSF47090">
    <property type="entry name" value="PGBD-like"/>
    <property type="match status" value="1"/>
</dbReference>
<dbReference type="Pfam" id="PF17820">
    <property type="entry name" value="PDZ_6"/>
    <property type="match status" value="1"/>
</dbReference>
<dbReference type="Gene3D" id="3.30.750.44">
    <property type="match status" value="1"/>
</dbReference>
<dbReference type="InterPro" id="IPR036365">
    <property type="entry name" value="PGBD-like_sf"/>
</dbReference>
<name>S0KVQ7_9ENTE</name>
<dbReference type="InterPro" id="IPR002477">
    <property type="entry name" value="Peptidoglycan-bd-like"/>
</dbReference>
<dbReference type="CDD" id="cd07560">
    <property type="entry name" value="Peptidase_S41_CPP"/>
    <property type="match status" value="1"/>
</dbReference>
<evidence type="ECO:0000313" key="8">
    <source>
        <dbReference type="EMBL" id="EOW84381.1"/>
    </source>
</evidence>
<dbReference type="InterPro" id="IPR055210">
    <property type="entry name" value="CtpA/B_N"/>
</dbReference>
<dbReference type="STRING" id="1121865.OMW_00278"/>
<dbReference type="InterPro" id="IPR029045">
    <property type="entry name" value="ClpP/crotonase-like_dom_sf"/>
</dbReference>
<organism evidence="8 9">
    <name type="scientific">Enterococcus columbae DSM 7374 = ATCC 51263</name>
    <dbReference type="NCBI Taxonomy" id="1121865"/>
    <lineage>
        <taxon>Bacteria</taxon>
        <taxon>Bacillati</taxon>
        <taxon>Bacillota</taxon>
        <taxon>Bacilli</taxon>
        <taxon>Lactobacillales</taxon>
        <taxon>Enterococcaceae</taxon>
        <taxon>Enterococcus</taxon>
    </lineage>
</organism>
<dbReference type="Pfam" id="PF03572">
    <property type="entry name" value="Peptidase_S41"/>
    <property type="match status" value="1"/>
</dbReference>
<proteinExistence type="inferred from homology"/>
<sequence>MKDLKKVVLLCIASAIIAASLTGGGIFWFMRQNQDRELAKISEVYRDIQKNYYEQVDQKKLSDGAIKGMLAALDDPYTTFLDRNQSAAFTQKLSGEIGGIGATITKKEGRFLLVDDPQKTTPAYKAGLKAGDEVIEINQQPISHLTLKEVVEKVRGKIDSKVTLKIKRQTEEFEVSIVRAPIHVSTVSSVIDEKHPSVAKIQIKTFSSGTAEDLQKEITALRKKEVKQFILDLRQNNGGFLLEGEKMASMFLKNGQLIVRLEEKGQVVETVKANKSLDDGFKITEPTIVLVDGQTASSAEIVAAALNESGNKLVVGQQTFGKGTVQSINHLTKHTEIKLSTQKWLTPKGNWLHQKGLTPTIKVNLPTAEQLNVLNNSLNDANHYSDKQKKLLIPLMQFLGYHVTLEQFDQDFKQALIDLQTKNQLEVTGEMNQATIEKMNELIFGKYLKEDLAYELALDQLIKT</sequence>
<dbReference type="eggNOG" id="COG0793">
    <property type="taxonomic scope" value="Bacteria"/>
</dbReference>
<keyword evidence="3 5" id="KW-0378">Hydrolase</keyword>
<feature type="domain" description="PDZ" evidence="7">
    <location>
        <begin position="86"/>
        <end position="155"/>
    </location>
</feature>
<feature type="transmembrane region" description="Helical" evidence="6">
    <location>
        <begin position="7"/>
        <end position="30"/>
    </location>
</feature>
<protein>
    <recommendedName>
        <fullName evidence="7">PDZ domain-containing protein</fullName>
    </recommendedName>
</protein>
<keyword evidence="9" id="KW-1185">Reference proteome</keyword>
<evidence type="ECO:0000256" key="2">
    <source>
        <dbReference type="ARBA" id="ARBA00022670"/>
    </source>
</evidence>
<dbReference type="Gene3D" id="3.90.226.10">
    <property type="entry name" value="2-enoyl-CoA Hydratase, Chain A, domain 1"/>
    <property type="match status" value="1"/>
</dbReference>
<keyword evidence="4 5" id="KW-0720">Serine protease</keyword>
<gene>
    <name evidence="8" type="ORF">I568_00876</name>
</gene>
<evidence type="ECO:0000256" key="5">
    <source>
        <dbReference type="RuleBase" id="RU004404"/>
    </source>
</evidence>
<dbReference type="GO" id="GO:0004175">
    <property type="term" value="F:endopeptidase activity"/>
    <property type="evidence" value="ECO:0007669"/>
    <property type="project" value="TreeGrafter"/>
</dbReference>
<dbReference type="Proteomes" id="UP000014113">
    <property type="component" value="Unassembled WGS sequence"/>
</dbReference>
<dbReference type="CDD" id="cd06782">
    <property type="entry name" value="cpPDZ_CPP-like"/>
    <property type="match status" value="1"/>
</dbReference>
<dbReference type="InterPro" id="IPR036034">
    <property type="entry name" value="PDZ_sf"/>
</dbReference>
<dbReference type="RefSeq" id="WP_016182443.1">
    <property type="nucleotide sequence ID" value="NZ_JXKI01000002.1"/>
</dbReference>
<evidence type="ECO:0000256" key="3">
    <source>
        <dbReference type="ARBA" id="ARBA00022801"/>
    </source>
</evidence>
<dbReference type="InterPro" id="IPR001478">
    <property type="entry name" value="PDZ"/>
</dbReference>
<dbReference type="SMART" id="SM00245">
    <property type="entry name" value="TSPc"/>
    <property type="match status" value="1"/>
</dbReference>
<comment type="similarity">
    <text evidence="1 5">Belongs to the peptidase S41A family.</text>
</comment>
<evidence type="ECO:0000256" key="4">
    <source>
        <dbReference type="ARBA" id="ARBA00022825"/>
    </source>
</evidence>
<dbReference type="AlphaFoldDB" id="S0KVQ7"/>
<dbReference type="EMBL" id="ASWJ01000004">
    <property type="protein sequence ID" value="EOW84381.1"/>
    <property type="molecule type" value="Genomic_DNA"/>
</dbReference>
<dbReference type="InterPro" id="IPR041489">
    <property type="entry name" value="PDZ_6"/>
</dbReference>
<dbReference type="NCBIfam" id="TIGR00225">
    <property type="entry name" value="prc"/>
    <property type="match status" value="1"/>
</dbReference>
<keyword evidence="6" id="KW-1133">Transmembrane helix</keyword>
<dbReference type="InterPro" id="IPR004447">
    <property type="entry name" value="Peptidase_S41A"/>
</dbReference>
<keyword evidence="6" id="KW-0472">Membrane</keyword>
<dbReference type="Pfam" id="PF01471">
    <property type="entry name" value="PG_binding_1"/>
    <property type="match status" value="1"/>
</dbReference>
<accession>S0KVQ7</accession>
<dbReference type="PANTHER" id="PTHR32060">
    <property type="entry name" value="TAIL-SPECIFIC PROTEASE"/>
    <property type="match status" value="1"/>
</dbReference>
<dbReference type="SUPFAM" id="SSF52096">
    <property type="entry name" value="ClpP/crotonase"/>
    <property type="match status" value="1"/>
</dbReference>
<dbReference type="Gene3D" id="2.30.42.10">
    <property type="match status" value="1"/>
</dbReference>
<comment type="caution">
    <text evidence="8">The sequence shown here is derived from an EMBL/GenBank/DDBJ whole genome shotgun (WGS) entry which is preliminary data.</text>
</comment>
<dbReference type="Pfam" id="PF22694">
    <property type="entry name" value="CtpB_N-like"/>
    <property type="match status" value="1"/>
</dbReference>
<evidence type="ECO:0000256" key="6">
    <source>
        <dbReference type="SAM" id="Phobius"/>
    </source>
</evidence>